<organism evidence="2 3">
    <name type="scientific">Cytophaga hutchinsonii (strain ATCC 33406 / DSM 1761 / CIP 103989 / NBRC 15051 / NCIMB 9469 / D465)</name>
    <dbReference type="NCBI Taxonomy" id="269798"/>
    <lineage>
        <taxon>Bacteria</taxon>
        <taxon>Pseudomonadati</taxon>
        <taxon>Bacteroidota</taxon>
        <taxon>Cytophagia</taxon>
        <taxon>Cytophagales</taxon>
        <taxon>Cytophagaceae</taxon>
        <taxon>Cytophaga</taxon>
    </lineage>
</organism>
<proteinExistence type="predicted"/>
<dbReference type="KEGG" id="chu:CHU_1203"/>
<dbReference type="Proteomes" id="UP000001822">
    <property type="component" value="Chromosome"/>
</dbReference>
<sequence>MIYTIDPALALIISSDPELKARWEQYIENEYNGDVSERLIYSDIRIIIEFIIEKFKANQTESFHIIFTNIENILKSCDKQTMDLITVGIFEGIQNSAGQEIDYYFGFNKWLYTRSGEQWRAVIDFWEGTDWRKKK</sequence>
<dbReference type="OrthoDB" id="1494441at2"/>
<dbReference type="EMBL" id="CP000383">
    <property type="protein sequence ID" value="ABG58478.1"/>
    <property type="molecule type" value="Genomic_DNA"/>
</dbReference>
<evidence type="ECO:0000259" key="1">
    <source>
        <dbReference type="Pfam" id="PF24722"/>
    </source>
</evidence>
<evidence type="ECO:0000313" key="3">
    <source>
        <dbReference type="Proteomes" id="UP000001822"/>
    </source>
</evidence>
<evidence type="ECO:0000313" key="2">
    <source>
        <dbReference type="EMBL" id="ABG58478.1"/>
    </source>
</evidence>
<name>A0A6N4SQ54_CYTH3</name>
<reference evidence="2 3" key="1">
    <citation type="journal article" date="2007" name="Appl. Environ. Microbiol.">
        <title>Genome sequence of the cellulolytic gliding bacterium Cytophaga hutchinsonii.</title>
        <authorList>
            <person name="Xie G."/>
            <person name="Bruce D.C."/>
            <person name="Challacombe J.F."/>
            <person name="Chertkov O."/>
            <person name="Detter J.C."/>
            <person name="Gilna P."/>
            <person name="Han C.S."/>
            <person name="Lucas S."/>
            <person name="Misra M."/>
            <person name="Myers G.L."/>
            <person name="Richardson P."/>
            <person name="Tapia R."/>
            <person name="Thayer N."/>
            <person name="Thompson L.S."/>
            <person name="Brettin T.S."/>
            <person name="Henrissat B."/>
            <person name="Wilson D.B."/>
            <person name="McBride M.J."/>
        </authorList>
    </citation>
    <scope>NUCLEOTIDE SEQUENCE [LARGE SCALE GENOMIC DNA]</scope>
    <source>
        <strain evidence="3">ATCC 33406 / DSM 1761 / CIP 103989 / NBRC 15051 / NCIMB 9469 / D465</strain>
    </source>
</reference>
<dbReference type="InterPro" id="IPR056091">
    <property type="entry name" value="DUF7674"/>
</dbReference>
<keyword evidence="3" id="KW-1185">Reference proteome</keyword>
<feature type="domain" description="DUF7674" evidence="1">
    <location>
        <begin position="10"/>
        <end position="127"/>
    </location>
</feature>
<accession>A0A6N4SQ54</accession>
<protein>
    <recommendedName>
        <fullName evidence="1">DUF7674 domain-containing protein</fullName>
    </recommendedName>
</protein>
<dbReference type="RefSeq" id="WP_011584593.1">
    <property type="nucleotide sequence ID" value="NC_008255.1"/>
</dbReference>
<dbReference type="AlphaFoldDB" id="A0A6N4SQ54"/>
<gene>
    <name evidence="2" type="ordered locus">CHU_1203</name>
</gene>
<dbReference type="Pfam" id="PF24722">
    <property type="entry name" value="DUF7674"/>
    <property type="match status" value="1"/>
</dbReference>